<dbReference type="Proteomes" id="UP000193560">
    <property type="component" value="Unassembled WGS sequence"/>
</dbReference>
<evidence type="ECO:0000256" key="1">
    <source>
        <dbReference type="SAM" id="MobiDB-lite"/>
    </source>
</evidence>
<keyword evidence="4" id="KW-1185">Reference proteome</keyword>
<dbReference type="InterPro" id="IPR001810">
    <property type="entry name" value="F-box_dom"/>
</dbReference>
<evidence type="ECO:0000259" key="2">
    <source>
        <dbReference type="PROSITE" id="PS50181"/>
    </source>
</evidence>
<sequence length="372" mass="43866">MLHELPTELLWTILNYLEYDDITTILSIGQMEAMVTPYLQQHYRFHYNVASLLRHYESWSNIERQKQDVRRDIAQQLLHLLCHHVQQCSKFEQRAKFTQLLDILQNLVVQRVLCPSLDRDLDRDYAALCLDIRHCYLHTASIRGLHDPKYRRRSTKHPLAPFLPRDYTWIWRQHCAMVNEWISIKVPMADMMGISWTSTLLPTLSLLSSSSSSLQQMFLQRRKVCFQFARFFGMLFDITSLYIESNLDGTFEECVRESLVSGNAEGLLLLCTASDRPVDVDMMCMSVSHAGEQLWNYLDTMNDWMETHPTPEQVARQEQQADDGVEHGPESDPASVSPPEWLMPDRYRVQTDTKFRLKMMNHLYQHHGWYWF</sequence>
<organism evidence="3 4">
    <name type="scientific">Absidia repens</name>
    <dbReference type="NCBI Taxonomy" id="90262"/>
    <lineage>
        <taxon>Eukaryota</taxon>
        <taxon>Fungi</taxon>
        <taxon>Fungi incertae sedis</taxon>
        <taxon>Mucoromycota</taxon>
        <taxon>Mucoromycotina</taxon>
        <taxon>Mucoromycetes</taxon>
        <taxon>Mucorales</taxon>
        <taxon>Cunninghamellaceae</taxon>
        <taxon>Absidia</taxon>
    </lineage>
</organism>
<dbReference type="AlphaFoldDB" id="A0A1X2I731"/>
<gene>
    <name evidence="3" type="ORF">BCR42DRAFT_422022</name>
</gene>
<name>A0A1X2I731_9FUNG</name>
<reference evidence="3 4" key="1">
    <citation type="submission" date="2016-07" db="EMBL/GenBank/DDBJ databases">
        <title>Pervasive Adenine N6-methylation of Active Genes in Fungi.</title>
        <authorList>
            <consortium name="DOE Joint Genome Institute"/>
            <person name="Mondo S.J."/>
            <person name="Dannebaum R.O."/>
            <person name="Kuo R.C."/>
            <person name="Labutti K."/>
            <person name="Haridas S."/>
            <person name="Kuo A."/>
            <person name="Salamov A."/>
            <person name="Ahrendt S.R."/>
            <person name="Lipzen A."/>
            <person name="Sullivan W."/>
            <person name="Andreopoulos W.B."/>
            <person name="Clum A."/>
            <person name="Lindquist E."/>
            <person name="Daum C."/>
            <person name="Ramamoorthy G.K."/>
            <person name="Gryganskyi A."/>
            <person name="Culley D."/>
            <person name="Magnuson J.K."/>
            <person name="James T.Y."/>
            <person name="O'Malley M.A."/>
            <person name="Stajich J.E."/>
            <person name="Spatafora J.W."/>
            <person name="Visel A."/>
            <person name="Grigoriev I.V."/>
        </authorList>
    </citation>
    <scope>NUCLEOTIDE SEQUENCE [LARGE SCALE GENOMIC DNA]</scope>
    <source>
        <strain evidence="3 4">NRRL 1336</strain>
    </source>
</reference>
<comment type="caution">
    <text evidence="3">The sequence shown here is derived from an EMBL/GenBank/DDBJ whole genome shotgun (WGS) entry which is preliminary data.</text>
</comment>
<accession>A0A1X2I731</accession>
<dbReference type="EMBL" id="MCGE01000023">
    <property type="protein sequence ID" value="ORZ10794.1"/>
    <property type="molecule type" value="Genomic_DNA"/>
</dbReference>
<protein>
    <recommendedName>
        <fullName evidence="2">F-box domain-containing protein</fullName>
    </recommendedName>
</protein>
<feature type="region of interest" description="Disordered" evidence="1">
    <location>
        <begin position="311"/>
        <end position="343"/>
    </location>
</feature>
<evidence type="ECO:0000313" key="3">
    <source>
        <dbReference type="EMBL" id="ORZ10794.1"/>
    </source>
</evidence>
<proteinExistence type="predicted"/>
<evidence type="ECO:0000313" key="4">
    <source>
        <dbReference type="Proteomes" id="UP000193560"/>
    </source>
</evidence>
<feature type="domain" description="F-box" evidence="2">
    <location>
        <begin position="1"/>
        <end position="25"/>
    </location>
</feature>
<dbReference type="PROSITE" id="PS50181">
    <property type="entry name" value="FBOX"/>
    <property type="match status" value="1"/>
</dbReference>
<dbReference type="OrthoDB" id="2284562at2759"/>
<feature type="non-terminal residue" evidence="3">
    <location>
        <position position="372"/>
    </location>
</feature>